<dbReference type="Proteomes" id="UP000887565">
    <property type="component" value="Unplaced"/>
</dbReference>
<protein>
    <submittedName>
        <fullName evidence="2">Uncharacterized protein</fullName>
    </submittedName>
</protein>
<dbReference type="AlphaFoldDB" id="A0A915ICK1"/>
<sequence>MEEIEILELLEDTDPTENTIVPINSSLTRTNLFEIYADKNFSYIAVSKFDLIFVGQAQNYFDVRFINIALS</sequence>
<accession>A0A915ICK1</accession>
<proteinExistence type="predicted"/>
<evidence type="ECO:0000313" key="1">
    <source>
        <dbReference type="Proteomes" id="UP000887565"/>
    </source>
</evidence>
<reference evidence="2" key="1">
    <citation type="submission" date="2022-11" db="UniProtKB">
        <authorList>
            <consortium name="WormBaseParasite"/>
        </authorList>
    </citation>
    <scope>IDENTIFICATION</scope>
</reference>
<evidence type="ECO:0000313" key="2">
    <source>
        <dbReference type="WBParaSite" id="nRc.2.0.1.t11627-RA"/>
    </source>
</evidence>
<keyword evidence="1" id="KW-1185">Reference proteome</keyword>
<organism evidence="1 2">
    <name type="scientific">Romanomermis culicivorax</name>
    <name type="common">Nematode worm</name>
    <dbReference type="NCBI Taxonomy" id="13658"/>
    <lineage>
        <taxon>Eukaryota</taxon>
        <taxon>Metazoa</taxon>
        <taxon>Ecdysozoa</taxon>
        <taxon>Nematoda</taxon>
        <taxon>Enoplea</taxon>
        <taxon>Dorylaimia</taxon>
        <taxon>Mermithida</taxon>
        <taxon>Mermithoidea</taxon>
        <taxon>Mermithidae</taxon>
        <taxon>Romanomermis</taxon>
    </lineage>
</organism>
<name>A0A915ICK1_ROMCU</name>
<dbReference type="WBParaSite" id="nRc.2.0.1.t11627-RA">
    <property type="protein sequence ID" value="nRc.2.0.1.t11627-RA"/>
    <property type="gene ID" value="nRc.2.0.1.g11627"/>
</dbReference>